<keyword evidence="1 4" id="KW-0479">Metal-binding</keyword>
<dbReference type="AlphaFoldDB" id="A0A9W4WRP0"/>
<feature type="domain" description="PDEase" evidence="7">
    <location>
        <begin position="10"/>
        <end position="412"/>
    </location>
</feature>
<dbReference type="CDD" id="cd00077">
    <property type="entry name" value="HDc"/>
    <property type="match status" value="1"/>
</dbReference>
<dbReference type="InterPro" id="IPR036971">
    <property type="entry name" value="PDEase_catalytic_dom_sf"/>
</dbReference>
<feature type="binding site" evidence="4">
    <location>
        <position position="318"/>
    </location>
    <ligand>
        <name>Zn(2+)</name>
        <dbReference type="ChEBI" id="CHEBI:29105"/>
        <label>1</label>
    </ligand>
</feature>
<reference evidence="8" key="1">
    <citation type="submission" date="2022-08" db="EMBL/GenBank/DDBJ databases">
        <authorList>
            <person name="Kallberg Y."/>
            <person name="Tangrot J."/>
            <person name="Rosling A."/>
        </authorList>
    </citation>
    <scope>NUCLEOTIDE SEQUENCE</scope>
    <source>
        <strain evidence="8">Wild A</strain>
    </source>
</reference>
<feature type="binding site" evidence="4">
    <location>
        <position position="129"/>
    </location>
    <ligand>
        <name>Zn(2+)</name>
        <dbReference type="ChEBI" id="CHEBI:29105"/>
        <label>1</label>
    </ligand>
</feature>
<dbReference type="EC" id="3.1.4.-" evidence="5"/>
<dbReference type="InterPro" id="IPR023174">
    <property type="entry name" value="PDEase_CS"/>
</dbReference>
<dbReference type="InterPro" id="IPR023088">
    <property type="entry name" value="PDEase"/>
</dbReference>
<feature type="binding site" evidence="4">
    <location>
        <position position="129"/>
    </location>
    <ligand>
        <name>Zn(2+)</name>
        <dbReference type="ChEBI" id="CHEBI:29105"/>
        <label>2</label>
    </ligand>
</feature>
<evidence type="ECO:0000256" key="2">
    <source>
        <dbReference type="ARBA" id="ARBA00022801"/>
    </source>
</evidence>
<comment type="caution">
    <text evidence="8">The sequence shown here is derived from an EMBL/GenBank/DDBJ whole genome shotgun (WGS) entry which is preliminary data.</text>
</comment>
<dbReference type="PROSITE" id="PS51845">
    <property type="entry name" value="PDEASE_I_2"/>
    <property type="match status" value="1"/>
</dbReference>
<dbReference type="InterPro" id="IPR002073">
    <property type="entry name" value="PDEase_catalytic_dom"/>
</dbReference>
<evidence type="ECO:0000313" key="8">
    <source>
        <dbReference type="EMBL" id="CAI2173870.1"/>
    </source>
</evidence>
<feature type="region of interest" description="Disordered" evidence="6">
    <location>
        <begin position="469"/>
        <end position="488"/>
    </location>
</feature>
<dbReference type="GO" id="GO:0004114">
    <property type="term" value="F:3',5'-cyclic-nucleotide phosphodiesterase activity"/>
    <property type="evidence" value="ECO:0007669"/>
    <property type="project" value="InterPro"/>
</dbReference>
<feature type="active site" description="Proton donor" evidence="3">
    <location>
        <position position="88"/>
    </location>
</feature>
<dbReference type="SMART" id="SM00471">
    <property type="entry name" value="HDc"/>
    <property type="match status" value="1"/>
</dbReference>
<feature type="binding site" evidence="4">
    <location>
        <position position="92"/>
    </location>
    <ligand>
        <name>Zn(2+)</name>
        <dbReference type="ChEBI" id="CHEBI:29105"/>
        <label>1</label>
    </ligand>
</feature>
<sequence length="616" mass="68967">MLVPRHNTLSSDELITCERTMLKFIDNKLSEDTGMHFNVWKWTIPELYGILLGMLVKLDLVGTLDIRKSEMLDFIIDVEKGYNITSYHSFLHAVDVVVVLYYMLTDLGAAKYITSLDAICLLIAGLCHDIGHPGLNNVYQVNARTGLAVRYNDLSVLENYSCDLTMDIITKHKIFRHVHNCDNEYLGCDPKEVDTSLKSLITKTILATDMMFHFDLLESLHEMIGATSSSSCFSEESGEEMDNSYPSSLASSVSSISSLSSSPVSMSPPKQNPISENTNDEYVAISRSSSRSSTSSMIVSLDSDQRELLLKVLIHAADLSNTVRPWEISKLWSDRVVDEFFRQGDLEKENNLPVSPNMDREQSHQCQISLGFGDFVVRPYFETFAKFLSPATIFLKILANNRVCWDEMKNAPPPKITTPDILTTDYSDKSLCPDYAVNSSKGQRRVSLAAGLVIIPEDIQEKLRLMTSPRSPRHRRLKRSLSGRSYSHHSFLPTRSSFTQDDYDDDYRKTRRKSAGPDAILDVVDGDTPNFLLPISHITEGSSSPALSSTSSYTSSAMTYSLSNNTTSACSHHQRRIHGRVRRSSSLDHNMIRQITSLYGSGDTPTSEHRVVMAGS</sequence>
<evidence type="ECO:0000256" key="4">
    <source>
        <dbReference type="PIRSR" id="PIRSR623088-3"/>
    </source>
</evidence>
<dbReference type="SUPFAM" id="SSF109604">
    <property type="entry name" value="HD-domain/PDEase-like"/>
    <property type="match status" value="1"/>
</dbReference>
<protein>
    <recommendedName>
        <fullName evidence="5">Phosphodiesterase</fullName>
        <ecNumber evidence="5">3.1.4.-</ecNumber>
    </recommendedName>
</protein>
<comment type="similarity">
    <text evidence="5">Belongs to the cyclic nucleotide phosphodiesterase family.</text>
</comment>
<dbReference type="Gene3D" id="1.10.1300.10">
    <property type="entry name" value="3'5'-cyclic nucleotide phosphodiesterase, catalytic domain"/>
    <property type="match status" value="1"/>
</dbReference>
<dbReference type="GO" id="GO:0007165">
    <property type="term" value="P:signal transduction"/>
    <property type="evidence" value="ECO:0007669"/>
    <property type="project" value="InterPro"/>
</dbReference>
<name>A0A9W4WRP0_9GLOM</name>
<keyword evidence="2 5" id="KW-0378">Hydrolase</keyword>
<keyword evidence="9" id="KW-1185">Reference proteome</keyword>
<evidence type="ECO:0000256" key="3">
    <source>
        <dbReference type="PIRSR" id="PIRSR623088-1"/>
    </source>
</evidence>
<evidence type="ECO:0000259" key="7">
    <source>
        <dbReference type="PROSITE" id="PS51845"/>
    </source>
</evidence>
<dbReference type="Pfam" id="PF00233">
    <property type="entry name" value="PDEase_I"/>
    <property type="match status" value="1"/>
</dbReference>
<comment type="cofactor">
    <cofactor evidence="5">
        <name>a divalent metal cation</name>
        <dbReference type="ChEBI" id="CHEBI:60240"/>
    </cofactor>
    <text evidence="5">Binds 2 divalent metal cations per subunit. Site 1 may preferentially bind zinc ions, while site 2 has a preference for magnesium and/or manganese ions.</text>
</comment>
<proteinExistence type="inferred from homology"/>
<evidence type="ECO:0000313" key="9">
    <source>
        <dbReference type="Proteomes" id="UP001153678"/>
    </source>
</evidence>
<dbReference type="PANTHER" id="PTHR11347">
    <property type="entry name" value="CYCLIC NUCLEOTIDE PHOSPHODIESTERASE"/>
    <property type="match status" value="1"/>
</dbReference>
<dbReference type="GO" id="GO:0046872">
    <property type="term" value="F:metal ion binding"/>
    <property type="evidence" value="ECO:0007669"/>
    <property type="project" value="UniProtKB-KW"/>
</dbReference>
<organism evidence="8 9">
    <name type="scientific">Funneliformis geosporum</name>
    <dbReference type="NCBI Taxonomy" id="1117311"/>
    <lineage>
        <taxon>Eukaryota</taxon>
        <taxon>Fungi</taxon>
        <taxon>Fungi incertae sedis</taxon>
        <taxon>Mucoromycota</taxon>
        <taxon>Glomeromycotina</taxon>
        <taxon>Glomeromycetes</taxon>
        <taxon>Glomerales</taxon>
        <taxon>Glomeraceae</taxon>
        <taxon>Funneliformis</taxon>
    </lineage>
</organism>
<dbReference type="PROSITE" id="PS00126">
    <property type="entry name" value="PDEASE_I_1"/>
    <property type="match status" value="1"/>
</dbReference>
<evidence type="ECO:0000256" key="1">
    <source>
        <dbReference type="ARBA" id="ARBA00022723"/>
    </source>
</evidence>
<dbReference type="Proteomes" id="UP001153678">
    <property type="component" value="Unassembled WGS sequence"/>
</dbReference>
<feature type="binding site" evidence="4">
    <location>
        <position position="128"/>
    </location>
    <ligand>
        <name>Zn(2+)</name>
        <dbReference type="ChEBI" id="CHEBI:29105"/>
        <label>1</label>
    </ligand>
</feature>
<gene>
    <name evidence="8" type="ORF">FWILDA_LOCUS6305</name>
</gene>
<evidence type="ECO:0000256" key="5">
    <source>
        <dbReference type="RuleBase" id="RU363067"/>
    </source>
</evidence>
<dbReference type="PRINTS" id="PR00387">
    <property type="entry name" value="PDIESTERASE1"/>
</dbReference>
<dbReference type="InterPro" id="IPR003607">
    <property type="entry name" value="HD/PDEase_dom"/>
</dbReference>
<accession>A0A9W4WRP0</accession>
<evidence type="ECO:0000256" key="6">
    <source>
        <dbReference type="SAM" id="MobiDB-lite"/>
    </source>
</evidence>
<dbReference type="OrthoDB" id="546632at2759"/>
<dbReference type="EMBL" id="CAMKVN010001126">
    <property type="protein sequence ID" value="CAI2173870.1"/>
    <property type="molecule type" value="Genomic_DNA"/>
</dbReference>
<feature type="compositionally biased region" description="Basic residues" evidence="6">
    <location>
        <begin position="471"/>
        <end position="481"/>
    </location>
</feature>